<comment type="caution">
    <text evidence="2">The sequence shown here is derived from an EMBL/GenBank/DDBJ whole genome shotgun (WGS) entry which is preliminary data.</text>
</comment>
<dbReference type="EMBL" id="SOCA01000021">
    <property type="protein sequence ID" value="TDU62467.1"/>
    <property type="molecule type" value="Genomic_DNA"/>
</dbReference>
<dbReference type="AlphaFoldDB" id="A0A4R7RJW7"/>
<name>A0A4R7RJW7_9BACT</name>
<protein>
    <submittedName>
        <fullName evidence="2">Uncharacterized protein</fullName>
    </submittedName>
</protein>
<organism evidence="2 3">
    <name type="scientific">Prosthecobacter fusiformis</name>
    <dbReference type="NCBI Taxonomy" id="48464"/>
    <lineage>
        <taxon>Bacteria</taxon>
        <taxon>Pseudomonadati</taxon>
        <taxon>Verrucomicrobiota</taxon>
        <taxon>Verrucomicrobiia</taxon>
        <taxon>Verrucomicrobiales</taxon>
        <taxon>Verrucomicrobiaceae</taxon>
        <taxon>Prosthecobacter</taxon>
    </lineage>
</organism>
<evidence type="ECO:0000256" key="1">
    <source>
        <dbReference type="SAM" id="Phobius"/>
    </source>
</evidence>
<reference evidence="2 3" key="1">
    <citation type="submission" date="2019-03" db="EMBL/GenBank/DDBJ databases">
        <title>Genomic Encyclopedia of Archaeal and Bacterial Type Strains, Phase II (KMG-II): from individual species to whole genera.</title>
        <authorList>
            <person name="Goeker M."/>
        </authorList>
    </citation>
    <scope>NUCLEOTIDE SEQUENCE [LARGE SCALE GENOMIC DNA]</scope>
    <source>
        <strain evidence="2 3">ATCC 25309</strain>
    </source>
</reference>
<keyword evidence="1" id="KW-1133">Transmembrane helix</keyword>
<dbReference type="Proteomes" id="UP000295662">
    <property type="component" value="Unassembled WGS sequence"/>
</dbReference>
<keyword evidence="1" id="KW-0812">Transmembrane</keyword>
<keyword evidence="3" id="KW-1185">Reference proteome</keyword>
<gene>
    <name evidence="2" type="ORF">EI77_04690</name>
</gene>
<evidence type="ECO:0000313" key="3">
    <source>
        <dbReference type="Proteomes" id="UP000295662"/>
    </source>
</evidence>
<keyword evidence="1" id="KW-0472">Membrane</keyword>
<accession>A0A4R7RJW7</accession>
<sequence length="135" mass="15370">MTLFLLLGVVFLIVLAFKSKTVFRWVVITGFLMIGFLCMPFSPVGNLLGTLMDPGYIIPEESSVWTFTPSVMNSGSGDWWMYGEDSRHYYHNIGLVEYAVFPRSEASKCKGFNPHDIETWCPAHIKIVNPEEVER</sequence>
<evidence type="ECO:0000313" key="2">
    <source>
        <dbReference type="EMBL" id="TDU62467.1"/>
    </source>
</evidence>
<feature type="transmembrane region" description="Helical" evidence="1">
    <location>
        <begin position="26"/>
        <end position="48"/>
    </location>
</feature>
<proteinExistence type="predicted"/>